<keyword evidence="5" id="KW-0547">Nucleotide-binding</keyword>
<dbReference type="InterPro" id="IPR013525">
    <property type="entry name" value="ABC2_TM"/>
</dbReference>
<organism evidence="11 12">
    <name type="scientific">Ostreobium quekettii</name>
    <dbReference type="NCBI Taxonomy" id="121088"/>
    <lineage>
        <taxon>Eukaryota</taxon>
        <taxon>Viridiplantae</taxon>
        <taxon>Chlorophyta</taxon>
        <taxon>core chlorophytes</taxon>
        <taxon>Ulvophyceae</taxon>
        <taxon>TCBD clade</taxon>
        <taxon>Bryopsidales</taxon>
        <taxon>Ostreobineae</taxon>
        <taxon>Ostreobiaceae</taxon>
        <taxon>Ostreobium</taxon>
    </lineage>
</organism>
<keyword evidence="6" id="KW-0067">ATP-binding</keyword>
<dbReference type="FunFam" id="3.40.50.300:FF:000665">
    <property type="entry name" value="ABC transporter A family member 2"/>
    <property type="match status" value="1"/>
</dbReference>
<dbReference type="PANTHER" id="PTHR19229">
    <property type="entry name" value="ATP-BINDING CASSETTE TRANSPORTER SUBFAMILY A ABCA"/>
    <property type="match status" value="1"/>
</dbReference>
<dbReference type="SUPFAM" id="SSF52540">
    <property type="entry name" value="P-loop containing nucleoside triphosphate hydrolases"/>
    <property type="match status" value="1"/>
</dbReference>
<keyword evidence="8 9" id="KW-0472">Membrane</keyword>
<evidence type="ECO:0000256" key="8">
    <source>
        <dbReference type="ARBA" id="ARBA00023136"/>
    </source>
</evidence>
<dbReference type="CDD" id="cd03263">
    <property type="entry name" value="ABC_subfamily_A"/>
    <property type="match status" value="1"/>
</dbReference>
<dbReference type="EMBL" id="CAJHUC010001327">
    <property type="protein sequence ID" value="CAD7700725.1"/>
    <property type="molecule type" value="Genomic_DNA"/>
</dbReference>
<evidence type="ECO:0000256" key="3">
    <source>
        <dbReference type="ARBA" id="ARBA00022448"/>
    </source>
</evidence>
<protein>
    <recommendedName>
        <fullName evidence="10">ABC transporter domain-containing protein</fullName>
    </recommendedName>
</protein>
<feature type="transmembrane region" description="Helical" evidence="9">
    <location>
        <begin position="131"/>
        <end position="148"/>
    </location>
</feature>
<name>A0A8S1J4E5_9CHLO</name>
<evidence type="ECO:0000256" key="7">
    <source>
        <dbReference type="ARBA" id="ARBA00022989"/>
    </source>
</evidence>
<dbReference type="GO" id="GO:0140359">
    <property type="term" value="F:ABC-type transporter activity"/>
    <property type="evidence" value="ECO:0007669"/>
    <property type="project" value="InterPro"/>
</dbReference>
<evidence type="ECO:0000313" key="12">
    <source>
        <dbReference type="Proteomes" id="UP000708148"/>
    </source>
</evidence>
<dbReference type="Gene3D" id="3.40.50.300">
    <property type="entry name" value="P-loop containing nucleotide triphosphate hydrolases"/>
    <property type="match status" value="1"/>
</dbReference>
<evidence type="ECO:0000259" key="10">
    <source>
        <dbReference type="PROSITE" id="PS50893"/>
    </source>
</evidence>
<dbReference type="Pfam" id="PF12698">
    <property type="entry name" value="ABC2_membrane_3"/>
    <property type="match status" value="1"/>
</dbReference>
<evidence type="ECO:0000256" key="6">
    <source>
        <dbReference type="ARBA" id="ARBA00022840"/>
    </source>
</evidence>
<keyword evidence="4 9" id="KW-0812">Transmembrane</keyword>
<dbReference type="GO" id="GO:0005319">
    <property type="term" value="F:lipid transporter activity"/>
    <property type="evidence" value="ECO:0007669"/>
    <property type="project" value="TreeGrafter"/>
</dbReference>
<dbReference type="InterPro" id="IPR003439">
    <property type="entry name" value="ABC_transporter-like_ATP-bd"/>
</dbReference>
<evidence type="ECO:0000256" key="9">
    <source>
        <dbReference type="SAM" id="Phobius"/>
    </source>
</evidence>
<sequence length="614" mass="68529">MPKTETRLNIDFSSLLGPLFFMWLLHLLLPVNVHALMYEKENHLRIMMKMQGLHDRVFYVVTYFWQLLVYVAFVAVFAAGGSAIGLTAFTKNSWTVQAVFYFMWGNVMIALGFWIASLFRTSKAAVHSTTVWVIGTGLVASLMVSQFVTRGPEWLAYAMQLVPSFGLYRGLYELGQYAFLASSNHGEGLTWSKLGDEGNGMKWVLGVFALQWAWLMFWAWYNDQATCTDDSEFCPLLQVTKRRTLSVPRGLPFADGEAVDVAAERCDVERFWEQQSLGKKSDELEAVVLMRNLRKVFPGPGRGQKKVAVDRLSLHINQRQCFGLLGPNGAGKTTTIRMMEGFSEPTSGSVMVSGYDTRTDMRSIYSITGVCPQHDLLWGDLTGREHLTFYGRLKNLHGADLEDSIESLLKTLNLWSDGVGDRLVHSYSGGMKRRLSVAISLIGDPLVVYLDEPSTGLDPASRRLLWDVIKEAKLNKAVILTTHSMEEAEALCDRLGIFVHGRLQCIGNPKELTARHGGFLQFSMTTPCSQTQSASEAVYGMCPSARPVYSLGGTQKFELPGGDITLEAVFEHMQAVQKRGHLKVLDWGVSNVTLEEVFIKITREAGVKMTAFTS</sequence>
<keyword evidence="12" id="KW-1185">Reference proteome</keyword>
<dbReference type="PANTHER" id="PTHR19229:SF154">
    <property type="entry name" value="ABC TRANSPORTER A FAMILY MEMBER 3-RELATED"/>
    <property type="match status" value="1"/>
</dbReference>
<dbReference type="InterPro" id="IPR027417">
    <property type="entry name" value="P-loop_NTPase"/>
</dbReference>
<dbReference type="InterPro" id="IPR026082">
    <property type="entry name" value="ABCA"/>
</dbReference>
<keyword evidence="7 9" id="KW-1133">Transmembrane helix</keyword>
<dbReference type="InterPro" id="IPR017871">
    <property type="entry name" value="ABC_transporter-like_CS"/>
</dbReference>
<feature type="domain" description="ABC transporter" evidence="10">
    <location>
        <begin position="288"/>
        <end position="525"/>
    </location>
</feature>
<feature type="transmembrane region" description="Helical" evidence="9">
    <location>
        <begin position="20"/>
        <end position="37"/>
    </location>
</feature>
<dbReference type="GO" id="GO:0016887">
    <property type="term" value="F:ATP hydrolysis activity"/>
    <property type="evidence" value="ECO:0007669"/>
    <property type="project" value="InterPro"/>
</dbReference>
<evidence type="ECO:0000256" key="5">
    <source>
        <dbReference type="ARBA" id="ARBA00022741"/>
    </source>
</evidence>
<comment type="caution">
    <text evidence="11">The sequence shown here is derived from an EMBL/GenBank/DDBJ whole genome shotgun (WGS) entry which is preliminary data.</text>
</comment>
<comment type="subcellular location">
    <subcellularLocation>
        <location evidence="1">Membrane</location>
        <topology evidence="1">Multi-pass membrane protein</topology>
    </subcellularLocation>
</comment>
<accession>A0A8S1J4E5</accession>
<dbReference type="PROSITE" id="PS00211">
    <property type="entry name" value="ABC_TRANSPORTER_1"/>
    <property type="match status" value="1"/>
</dbReference>
<dbReference type="GO" id="GO:0005524">
    <property type="term" value="F:ATP binding"/>
    <property type="evidence" value="ECO:0007669"/>
    <property type="project" value="UniProtKB-KW"/>
</dbReference>
<gene>
    <name evidence="11" type="ORF">OSTQU699_LOCUS6084</name>
</gene>
<reference evidence="11" key="1">
    <citation type="submission" date="2020-12" db="EMBL/GenBank/DDBJ databases">
        <authorList>
            <person name="Iha C."/>
        </authorList>
    </citation>
    <scope>NUCLEOTIDE SEQUENCE</scope>
</reference>
<dbReference type="SMART" id="SM00382">
    <property type="entry name" value="AAA"/>
    <property type="match status" value="1"/>
</dbReference>
<proteinExistence type="inferred from homology"/>
<dbReference type="InterPro" id="IPR003593">
    <property type="entry name" value="AAA+_ATPase"/>
</dbReference>
<dbReference type="GO" id="GO:0016020">
    <property type="term" value="C:membrane"/>
    <property type="evidence" value="ECO:0007669"/>
    <property type="project" value="UniProtKB-SubCell"/>
</dbReference>
<dbReference type="Pfam" id="PF24526">
    <property type="entry name" value="ABCA12_C"/>
    <property type="match status" value="1"/>
</dbReference>
<feature type="transmembrane region" description="Helical" evidence="9">
    <location>
        <begin position="57"/>
        <end position="79"/>
    </location>
</feature>
<dbReference type="OrthoDB" id="8061355at2759"/>
<evidence type="ECO:0000256" key="2">
    <source>
        <dbReference type="ARBA" id="ARBA00008526"/>
    </source>
</evidence>
<dbReference type="Proteomes" id="UP000708148">
    <property type="component" value="Unassembled WGS sequence"/>
</dbReference>
<evidence type="ECO:0000313" key="11">
    <source>
        <dbReference type="EMBL" id="CAD7700725.1"/>
    </source>
</evidence>
<dbReference type="PROSITE" id="PS50893">
    <property type="entry name" value="ABC_TRANSPORTER_2"/>
    <property type="match status" value="1"/>
</dbReference>
<feature type="transmembrane region" description="Helical" evidence="9">
    <location>
        <begin position="99"/>
        <end position="119"/>
    </location>
</feature>
<evidence type="ECO:0000256" key="1">
    <source>
        <dbReference type="ARBA" id="ARBA00004141"/>
    </source>
</evidence>
<keyword evidence="3" id="KW-0813">Transport</keyword>
<evidence type="ECO:0000256" key="4">
    <source>
        <dbReference type="ARBA" id="ARBA00022692"/>
    </source>
</evidence>
<comment type="similarity">
    <text evidence="2">Belongs to the ABC transporter superfamily. ABCA family. CPR flippase (TC 3.A.1.211) subfamily.</text>
</comment>
<dbReference type="Pfam" id="PF00005">
    <property type="entry name" value="ABC_tran"/>
    <property type="match status" value="1"/>
</dbReference>
<dbReference type="AlphaFoldDB" id="A0A8S1J4E5"/>